<keyword evidence="1" id="KW-1133">Transmembrane helix</keyword>
<dbReference type="RefSeq" id="WP_099150889.1">
    <property type="nucleotide sequence ID" value="NZ_PDUD01000020.1"/>
</dbReference>
<protein>
    <submittedName>
        <fullName evidence="2">Uncharacterized protein</fullName>
    </submittedName>
</protein>
<keyword evidence="1" id="KW-0812">Transmembrane</keyword>
<evidence type="ECO:0000313" key="2">
    <source>
        <dbReference type="EMBL" id="PHN05799.1"/>
    </source>
</evidence>
<dbReference type="AlphaFoldDB" id="A0A2D0NC85"/>
<organism evidence="2 3">
    <name type="scientific">Flavilitoribacter nigricans (strain ATCC 23147 / DSM 23189 / NBRC 102662 / NCIMB 1420 / SS-2)</name>
    <name type="common">Lewinella nigricans</name>
    <dbReference type="NCBI Taxonomy" id="1122177"/>
    <lineage>
        <taxon>Bacteria</taxon>
        <taxon>Pseudomonadati</taxon>
        <taxon>Bacteroidota</taxon>
        <taxon>Saprospiria</taxon>
        <taxon>Saprospirales</taxon>
        <taxon>Lewinellaceae</taxon>
        <taxon>Flavilitoribacter</taxon>
    </lineage>
</organism>
<dbReference type="OrthoDB" id="1493505at2"/>
<feature type="transmembrane region" description="Helical" evidence="1">
    <location>
        <begin position="46"/>
        <end position="66"/>
    </location>
</feature>
<reference evidence="2 3" key="1">
    <citation type="submission" date="2017-10" db="EMBL/GenBank/DDBJ databases">
        <title>The draft genome sequence of Lewinella nigricans NBRC 102662.</title>
        <authorList>
            <person name="Wang K."/>
        </authorList>
    </citation>
    <scope>NUCLEOTIDE SEQUENCE [LARGE SCALE GENOMIC DNA]</scope>
    <source>
        <strain evidence="2 3">NBRC 102662</strain>
    </source>
</reference>
<evidence type="ECO:0000256" key="1">
    <source>
        <dbReference type="SAM" id="Phobius"/>
    </source>
</evidence>
<feature type="transmembrane region" description="Helical" evidence="1">
    <location>
        <begin position="12"/>
        <end position="34"/>
    </location>
</feature>
<name>A0A2D0NC85_FLAN2</name>
<keyword evidence="1" id="KW-0472">Membrane</keyword>
<keyword evidence="3" id="KW-1185">Reference proteome</keyword>
<accession>A0A2D0NC85</accession>
<proteinExistence type="predicted"/>
<dbReference type="EMBL" id="PDUD01000020">
    <property type="protein sequence ID" value="PHN05799.1"/>
    <property type="molecule type" value="Genomic_DNA"/>
</dbReference>
<dbReference type="Proteomes" id="UP000223913">
    <property type="component" value="Unassembled WGS sequence"/>
</dbReference>
<sequence length="149" mass="17807">MQRVSTNLTLFYKFFMPVFWIVFFGSMTIAAFVYDNAFYGEIPGGPFRIGLLIFFISGIAMFLFTLMRLKRVEMGTDGMYVTNYFKHLRYQYVDIEKIGESEFLFFKVVTIHLRAKGTFGKKFFFIASRDRYAEFWRQYPNLHDTIKFE</sequence>
<gene>
    <name evidence="2" type="ORF">CRP01_15105</name>
</gene>
<comment type="caution">
    <text evidence="2">The sequence shown here is derived from an EMBL/GenBank/DDBJ whole genome shotgun (WGS) entry which is preliminary data.</text>
</comment>
<evidence type="ECO:0000313" key="3">
    <source>
        <dbReference type="Proteomes" id="UP000223913"/>
    </source>
</evidence>